<dbReference type="AlphaFoldDB" id="A0A1X7TDR7"/>
<evidence type="ECO:0000313" key="2">
    <source>
        <dbReference type="EnsemblMetazoa" id="Aqu2.1.12613_001"/>
    </source>
</evidence>
<dbReference type="EnsemblMetazoa" id="Aqu2.1.12613_001">
    <property type="protein sequence ID" value="Aqu2.1.12613_001"/>
    <property type="gene ID" value="Aqu2.1.12613"/>
</dbReference>
<name>A0A1X7TDR7_AMPQE</name>
<organism evidence="2">
    <name type="scientific">Amphimedon queenslandica</name>
    <name type="common">Sponge</name>
    <dbReference type="NCBI Taxonomy" id="400682"/>
    <lineage>
        <taxon>Eukaryota</taxon>
        <taxon>Metazoa</taxon>
        <taxon>Porifera</taxon>
        <taxon>Demospongiae</taxon>
        <taxon>Heteroscleromorpha</taxon>
        <taxon>Haplosclerida</taxon>
        <taxon>Niphatidae</taxon>
        <taxon>Amphimedon</taxon>
    </lineage>
</organism>
<sequence>MKKFYVQSPEMYHFSAFGLSYSALGVLKYTSFKMRSKFDNGEDLLDPEQQYGGGGHGRFPHGFPFGGGGFTFKFNF</sequence>
<feature type="transmembrane region" description="Helical" evidence="1">
    <location>
        <begin position="12"/>
        <end position="30"/>
    </location>
</feature>
<keyword evidence="1" id="KW-1133">Transmembrane helix</keyword>
<proteinExistence type="predicted"/>
<protein>
    <submittedName>
        <fullName evidence="2">Uncharacterized protein</fullName>
    </submittedName>
</protein>
<keyword evidence="1" id="KW-0472">Membrane</keyword>
<evidence type="ECO:0000256" key="1">
    <source>
        <dbReference type="SAM" id="Phobius"/>
    </source>
</evidence>
<keyword evidence="1" id="KW-0812">Transmembrane</keyword>
<accession>A0A1X7TDR7</accession>
<reference evidence="2" key="1">
    <citation type="submission" date="2017-05" db="UniProtKB">
        <authorList>
            <consortium name="EnsemblMetazoa"/>
        </authorList>
    </citation>
    <scope>IDENTIFICATION</scope>
</reference>
<dbReference type="InParanoid" id="A0A1X7TDR7"/>